<dbReference type="GO" id="GO:0004058">
    <property type="term" value="F:aromatic-L-amino-acid decarboxylase activity"/>
    <property type="evidence" value="ECO:0007669"/>
    <property type="project" value="UniProtKB-ARBA"/>
</dbReference>
<feature type="modified residue" description="N6-(pyridoxal phosphate)lysine" evidence="7">
    <location>
        <position position="310"/>
    </location>
</feature>
<dbReference type="Gene3D" id="3.40.640.10">
    <property type="entry name" value="Type I PLP-dependent aspartate aminotransferase-like (Major domain)"/>
    <property type="match status" value="1"/>
</dbReference>
<dbReference type="InterPro" id="IPR002129">
    <property type="entry name" value="PyrdxlP-dep_de-COase"/>
</dbReference>
<evidence type="ECO:0000256" key="8">
    <source>
        <dbReference type="RuleBase" id="RU000382"/>
    </source>
</evidence>
<dbReference type="SUPFAM" id="SSF53383">
    <property type="entry name" value="PLP-dependent transferases"/>
    <property type="match status" value="1"/>
</dbReference>
<comment type="cofactor">
    <cofactor evidence="1 7 8">
        <name>pyridoxal 5'-phosphate</name>
        <dbReference type="ChEBI" id="CHEBI:597326"/>
    </cofactor>
</comment>
<evidence type="ECO:0000256" key="3">
    <source>
        <dbReference type="ARBA" id="ARBA00012421"/>
    </source>
</evidence>
<dbReference type="EMBL" id="CP031422">
    <property type="protein sequence ID" value="AZS40919.1"/>
    <property type="molecule type" value="Genomic_DNA"/>
</dbReference>
<dbReference type="Proteomes" id="UP000274841">
    <property type="component" value="Chromosome"/>
</dbReference>
<dbReference type="GO" id="GO:0006538">
    <property type="term" value="P:L-glutamate catabolic process"/>
    <property type="evidence" value="ECO:0007669"/>
    <property type="project" value="TreeGrafter"/>
</dbReference>
<dbReference type="PANTHER" id="PTHR43321:SF3">
    <property type="entry name" value="GLUTAMATE DECARBOXYLASE"/>
    <property type="match status" value="1"/>
</dbReference>
<dbReference type="Gene3D" id="3.90.1150.160">
    <property type="match status" value="1"/>
</dbReference>
<gene>
    <name evidence="10" type="primary">gadB</name>
    <name evidence="10" type="ORF">CVS54_02264</name>
</gene>
<sequence>MWSKVGWRGIVALGIVVGTRPAMRIERVAGGTPTAMRKVTDMSTPSSADQPIFTRPGEATLTSRHVIPPGESLPDTAKQIVEDETILDGNARLNLATFVSTWMDDDAKQVYAASFDKNMIDKDEYPQTAAIEDNCWHMLANLWNAPDAEKSIGTSTIGSSEACMLGGLAFKRRWQQARRAAGKDASSPNIVMSSAVQVCWEKFCNYFDVEPRYVPISEEHKTLDGHDLAKYVDENTIGVVAIMGVTYTGMYEPVAEIAAALDEIQKNTGLDIPIHVDGASGAMIAPFLQPDLVWDFRLERVHSISTSGHKYGLVYPGLGWVVWREAQWLPEDLVFKVSYLGGEMPTFALNFSRPGAQVVLQYYLFLRLGFEGYRAVQQASQDVAKYLSAGIAELDAFELWNDGSDIPVFAWRLKDGHTKNWTLYHLQDRLRMKGWLIPAYPMPADLEQITVQRIVVRNGLSMDLAEELLQAIATEVAYLDALESPMPTEKPQSAFHH</sequence>
<dbReference type="Pfam" id="PF00282">
    <property type="entry name" value="Pyridoxal_deC"/>
    <property type="match status" value="1"/>
</dbReference>
<evidence type="ECO:0000256" key="9">
    <source>
        <dbReference type="RuleBase" id="RU361171"/>
    </source>
</evidence>
<dbReference type="InterPro" id="IPR015421">
    <property type="entry name" value="PyrdxlP-dep_Trfase_major"/>
</dbReference>
<comment type="similarity">
    <text evidence="2 8">Belongs to the group II decarboxylase family.</text>
</comment>
<dbReference type="CDD" id="cd06450">
    <property type="entry name" value="DOPA_deC_like"/>
    <property type="match status" value="1"/>
</dbReference>
<evidence type="ECO:0000256" key="5">
    <source>
        <dbReference type="ARBA" id="ARBA00023239"/>
    </source>
</evidence>
<evidence type="ECO:0000313" key="10">
    <source>
        <dbReference type="EMBL" id="AZS40919.1"/>
    </source>
</evidence>
<dbReference type="EC" id="4.1.1.15" evidence="3 9"/>
<dbReference type="GO" id="GO:0005829">
    <property type="term" value="C:cytosol"/>
    <property type="evidence" value="ECO:0007669"/>
    <property type="project" value="TreeGrafter"/>
</dbReference>
<keyword evidence="5 8" id="KW-0456">Lyase</keyword>
<dbReference type="Gene3D" id="4.10.280.50">
    <property type="match status" value="1"/>
</dbReference>
<dbReference type="GO" id="GO:0030170">
    <property type="term" value="F:pyridoxal phosphate binding"/>
    <property type="evidence" value="ECO:0007669"/>
    <property type="project" value="InterPro"/>
</dbReference>
<dbReference type="NCBIfam" id="TIGR01788">
    <property type="entry name" value="Glu-decarb-GAD"/>
    <property type="match status" value="1"/>
</dbReference>
<evidence type="ECO:0000256" key="7">
    <source>
        <dbReference type="PIRSR" id="PIRSR602129-50"/>
    </source>
</evidence>
<evidence type="ECO:0000256" key="6">
    <source>
        <dbReference type="ARBA" id="ARBA00048868"/>
    </source>
</evidence>
<evidence type="ECO:0000313" key="11">
    <source>
        <dbReference type="Proteomes" id="UP000274841"/>
    </source>
</evidence>
<dbReference type="InterPro" id="IPR010107">
    <property type="entry name" value="Glutamate_decarboxylase"/>
</dbReference>
<protein>
    <recommendedName>
        <fullName evidence="3 9">Glutamate decarboxylase</fullName>
        <ecNumber evidence="3 9">4.1.1.15</ecNumber>
    </recommendedName>
</protein>
<accession>A0A3S9WLH4</accession>
<evidence type="ECO:0000256" key="2">
    <source>
        <dbReference type="ARBA" id="ARBA00009533"/>
    </source>
</evidence>
<dbReference type="InterPro" id="IPR015424">
    <property type="entry name" value="PyrdxlP-dep_Trfase"/>
</dbReference>
<comment type="catalytic activity">
    <reaction evidence="6 9">
        <text>L-glutamate + H(+) = 4-aminobutanoate + CO2</text>
        <dbReference type="Rhea" id="RHEA:17785"/>
        <dbReference type="ChEBI" id="CHEBI:15378"/>
        <dbReference type="ChEBI" id="CHEBI:16526"/>
        <dbReference type="ChEBI" id="CHEBI:29985"/>
        <dbReference type="ChEBI" id="CHEBI:59888"/>
        <dbReference type="EC" id="4.1.1.15"/>
    </reaction>
</comment>
<reference evidence="10 11" key="1">
    <citation type="submission" date="2018-08" db="EMBL/GenBank/DDBJ databases">
        <title>Microbacterium oxydans strain HG3.</title>
        <authorList>
            <person name="ORTET P."/>
        </authorList>
    </citation>
    <scope>NUCLEOTIDE SEQUENCE [LARGE SCALE GENOMIC DNA]</scope>
    <source>
        <strain evidence="10 11">HG3</strain>
    </source>
</reference>
<dbReference type="PANTHER" id="PTHR43321">
    <property type="entry name" value="GLUTAMATE DECARBOXYLASE"/>
    <property type="match status" value="1"/>
</dbReference>
<dbReference type="GO" id="GO:0004351">
    <property type="term" value="F:glutamate decarboxylase activity"/>
    <property type="evidence" value="ECO:0007669"/>
    <property type="project" value="UniProtKB-EC"/>
</dbReference>
<evidence type="ECO:0000256" key="4">
    <source>
        <dbReference type="ARBA" id="ARBA00022898"/>
    </source>
</evidence>
<organism evidence="10 11">
    <name type="scientific">Microbacterium oxydans</name>
    <dbReference type="NCBI Taxonomy" id="82380"/>
    <lineage>
        <taxon>Bacteria</taxon>
        <taxon>Bacillati</taxon>
        <taxon>Actinomycetota</taxon>
        <taxon>Actinomycetes</taxon>
        <taxon>Micrococcales</taxon>
        <taxon>Microbacteriaceae</taxon>
        <taxon>Microbacterium</taxon>
    </lineage>
</organism>
<keyword evidence="4 7" id="KW-0663">Pyridoxal phosphate</keyword>
<evidence type="ECO:0000256" key="1">
    <source>
        <dbReference type="ARBA" id="ARBA00001933"/>
    </source>
</evidence>
<dbReference type="KEGG" id="moy:CVS54_02264"/>
<proteinExistence type="inferred from homology"/>
<name>A0A3S9WLH4_9MICO</name>
<dbReference type="FunFam" id="3.40.640.10:FF:000017">
    <property type="entry name" value="Glutamate decarboxylase"/>
    <property type="match status" value="1"/>
</dbReference>
<dbReference type="AlphaFoldDB" id="A0A3S9WLH4"/>
<keyword evidence="9" id="KW-0210">Decarboxylase</keyword>